<dbReference type="SMART" id="SM00174">
    <property type="entry name" value="RHO"/>
    <property type="match status" value="1"/>
</dbReference>
<dbReference type="InterPro" id="IPR001806">
    <property type="entry name" value="Small_GTPase"/>
</dbReference>
<feature type="non-terminal residue" evidence="2">
    <location>
        <position position="1"/>
    </location>
</feature>
<protein>
    <submittedName>
        <fullName evidence="2">Rab-like protein</fullName>
    </submittedName>
</protein>
<dbReference type="InterPro" id="IPR005225">
    <property type="entry name" value="Small_GTP-bd"/>
</dbReference>
<evidence type="ECO:0000313" key="2">
    <source>
        <dbReference type="EMBL" id="JAP91236.1"/>
    </source>
</evidence>
<sequence length="158" mass="17920">QVKIAFYGNAEVGKTSLINRYLSGEFTHNYLETLGTGFREKEISVQGQKIILCLWDIGGEEQFQQMIPLSAEGAHILLFLFDLTQKDSLAGIKNWYKNVRKINQTAIAFLIGAKYDLFELMPEQEKQETITYARKYAKAMSNAPLIFTSSSKGVNINR</sequence>
<dbReference type="SMART" id="SM00175">
    <property type="entry name" value="RAB"/>
    <property type="match status" value="1"/>
</dbReference>
<feature type="non-terminal residue" evidence="2">
    <location>
        <position position="158"/>
    </location>
</feature>
<dbReference type="AlphaFoldDB" id="A0A146K6G6"/>
<dbReference type="Gene3D" id="3.40.50.300">
    <property type="entry name" value="P-loop containing nucleotide triphosphate hydrolases"/>
    <property type="match status" value="1"/>
</dbReference>
<dbReference type="PRINTS" id="PR00449">
    <property type="entry name" value="RASTRNSFRMNG"/>
</dbReference>
<organism evidence="2">
    <name type="scientific">Trepomonas sp. PC1</name>
    <dbReference type="NCBI Taxonomy" id="1076344"/>
    <lineage>
        <taxon>Eukaryota</taxon>
        <taxon>Metamonada</taxon>
        <taxon>Diplomonadida</taxon>
        <taxon>Hexamitidae</taxon>
        <taxon>Hexamitinae</taxon>
        <taxon>Trepomonas</taxon>
    </lineage>
</organism>
<dbReference type="SMART" id="SM00173">
    <property type="entry name" value="RAS"/>
    <property type="match status" value="1"/>
</dbReference>
<gene>
    <name evidence="2" type="ORF">TPC1_17211</name>
</gene>
<evidence type="ECO:0000256" key="1">
    <source>
        <dbReference type="ARBA" id="ARBA00022741"/>
    </source>
</evidence>
<dbReference type="GO" id="GO:0003924">
    <property type="term" value="F:GTPase activity"/>
    <property type="evidence" value="ECO:0007669"/>
    <property type="project" value="InterPro"/>
</dbReference>
<proteinExistence type="predicted"/>
<dbReference type="SUPFAM" id="SSF52540">
    <property type="entry name" value="P-loop containing nucleoside triphosphate hydrolases"/>
    <property type="match status" value="1"/>
</dbReference>
<dbReference type="PROSITE" id="PS51419">
    <property type="entry name" value="RAB"/>
    <property type="match status" value="1"/>
</dbReference>
<dbReference type="NCBIfam" id="TIGR00231">
    <property type="entry name" value="small_GTP"/>
    <property type="match status" value="1"/>
</dbReference>
<keyword evidence="1" id="KW-0547">Nucleotide-binding</keyword>
<name>A0A146K6G6_9EUKA</name>
<dbReference type="FunFam" id="3.40.50.300:FF:001447">
    <property type="entry name" value="Ras-related protein Rab-1B"/>
    <property type="match status" value="1"/>
</dbReference>
<dbReference type="Pfam" id="PF00071">
    <property type="entry name" value="Ras"/>
    <property type="match status" value="1"/>
</dbReference>
<dbReference type="GO" id="GO:0005525">
    <property type="term" value="F:GTP binding"/>
    <property type="evidence" value="ECO:0007669"/>
    <property type="project" value="InterPro"/>
</dbReference>
<dbReference type="EMBL" id="GDID01005370">
    <property type="protein sequence ID" value="JAP91236.1"/>
    <property type="molecule type" value="Transcribed_RNA"/>
</dbReference>
<reference evidence="2" key="1">
    <citation type="submission" date="2015-07" db="EMBL/GenBank/DDBJ databases">
        <title>Adaptation to a free-living lifestyle via gene acquisitions in the diplomonad Trepomonas sp. PC1.</title>
        <authorList>
            <person name="Xu F."/>
            <person name="Jerlstrom-Hultqvist J."/>
            <person name="Kolisko M."/>
            <person name="Simpson A.G.B."/>
            <person name="Roger A.J."/>
            <person name="Svard S.G."/>
            <person name="Andersson J.O."/>
        </authorList>
    </citation>
    <scope>NUCLEOTIDE SEQUENCE</scope>
    <source>
        <strain evidence="2">PC1</strain>
    </source>
</reference>
<accession>A0A146K6G6</accession>
<dbReference type="InterPro" id="IPR027417">
    <property type="entry name" value="P-loop_NTPase"/>
</dbReference>
<dbReference type="PANTHER" id="PTHR47978">
    <property type="match status" value="1"/>
</dbReference>